<evidence type="ECO:0000313" key="1">
    <source>
        <dbReference type="EMBL" id="TRX04712.1"/>
    </source>
</evidence>
<reference evidence="1 2" key="1">
    <citation type="submission" date="2019-07" db="EMBL/GenBank/DDBJ databases">
        <title>Novel species of Flavobacterium.</title>
        <authorList>
            <person name="Liu Q."/>
            <person name="Xin Y.-H."/>
        </authorList>
    </citation>
    <scope>NUCLEOTIDE SEQUENCE [LARGE SCALE GENOMIC DNA]</scope>
    <source>
        <strain evidence="1 2">GSP39</strain>
    </source>
</reference>
<comment type="caution">
    <text evidence="1">The sequence shown here is derived from an EMBL/GenBank/DDBJ whole genome shotgun (WGS) entry which is preliminary data.</text>
</comment>
<name>A0ABY3CIF0_9FLAO</name>
<keyword evidence="2" id="KW-1185">Reference proteome</keyword>
<gene>
    <name evidence="1" type="ORF">FNW12_13500</name>
</gene>
<dbReference type="EMBL" id="VJZN01000025">
    <property type="protein sequence ID" value="TRX04712.1"/>
    <property type="molecule type" value="Genomic_DNA"/>
</dbReference>
<evidence type="ECO:0008006" key="3">
    <source>
        <dbReference type="Google" id="ProtNLM"/>
    </source>
</evidence>
<dbReference type="Gene3D" id="3.90.930.1">
    <property type="match status" value="1"/>
</dbReference>
<evidence type="ECO:0000313" key="2">
    <source>
        <dbReference type="Proteomes" id="UP000318528"/>
    </source>
</evidence>
<accession>A0ABY3CIF0</accession>
<sequence>MRYTIILIGTVFLFFGCKTNQIKDKKREGLWIELYSQDSSNYKSVGKYRKGDPIKKWSYYLNDKIIKREKYKRNICVTTFYHENGKIQSKGKTKLETSDMNMHWFYFGDWNFFDEEGKLINIKKYNNGESLSETETK</sequence>
<proteinExistence type="predicted"/>
<organism evidence="1 2">
    <name type="scientific">Flavobacterium gawalongense</name>
    <dbReference type="NCBI Taxonomy" id="2594432"/>
    <lineage>
        <taxon>Bacteria</taxon>
        <taxon>Pseudomonadati</taxon>
        <taxon>Bacteroidota</taxon>
        <taxon>Flavobacteriia</taxon>
        <taxon>Flavobacteriales</taxon>
        <taxon>Flavobacteriaceae</taxon>
        <taxon>Flavobacterium</taxon>
    </lineage>
</organism>
<protein>
    <recommendedName>
        <fullName evidence="3">MORN repeat variant</fullName>
    </recommendedName>
</protein>
<dbReference type="RefSeq" id="WP_143387863.1">
    <property type="nucleotide sequence ID" value="NZ_VJZM01000019.1"/>
</dbReference>
<dbReference type="PROSITE" id="PS51257">
    <property type="entry name" value="PROKAR_LIPOPROTEIN"/>
    <property type="match status" value="1"/>
</dbReference>
<dbReference type="Proteomes" id="UP000318528">
    <property type="component" value="Unassembled WGS sequence"/>
</dbReference>